<organism evidence="3 4">
    <name type="scientific">Halomarina halobia</name>
    <dbReference type="NCBI Taxonomy" id="3033386"/>
    <lineage>
        <taxon>Archaea</taxon>
        <taxon>Methanobacteriati</taxon>
        <taxon>Methanobacteriota</taxon>
        <taxon>Stenosarchaea group</taxon>
        <taxon>Halobacteria</taxon>
        <taxon>Halobacteriales</taxon>
        <taxon>Natronomonadaceae</taxon>
        <taxon>Halomarina</taxon>
    </lineage>
</organism>
<dbReference type="PANTHER" id="PTHR30222">
    <property type="entry name" value="SPERMIDINE/PUTRESCINE-BINDING PERIPLASMIC PROTEIN"/>
    <property type="match status" value="1"/>
</dbReference>
<reference evidence="3 4" key="1">
    <citation type="journal article" date="2019" name="Int. J. Syst. Evol. Microbiol.">
        <title>The Global Catalogue of Microorganisms (GCM) 10K type strain sequencing project: providing services to taxonomists for standard genome sequencing and annotation.</title>
        <authorList>
            <consortium name="The Broad Institute Genomics Platform"/>
            <consortium name="The Broad Institute Genome Sequencing Center for Infectious Disease"/>
            <person name="Wu L."/>
            <person name="Ma J."/>
        </authorList>
    </citation>
    <scope>NUCLEOTIDE SEQUENCE [LARGE SCALE GENOMIC DNA]</scope>
    <source>
        <strain evidence="3 4">PSR21</strain>
    </source>
</reference>
<dbReference type="GeneID" id="79317722"/>
<evidence type="ECO:0000313" key="3">
    <source>
        <dbReference type="EMBL" id="MFC7319088.1"/>
    </source>
</evidence>
<dbReference type="SUPFAM" id="SSF53850">
    <property type="entry name" value="Periplasmic binding protein-like II"/>
    <property type="match status" value="1"/>
</dbReference>
<accession>A0ABD6AFN8</accession>
<keyword evidence="4" id="KW-1185">Reference proteome</keyword>
<dbReference type="EMBL" id="JBHTBF010000003">
    <property type="protein sequence ID" value="MFC7319088.1"/>
    <property type="molecule type" value="Genomic_DNA"/>
</dbReference>
<evidence type="ECO:0000256" key="1">
    <source>
        <dbReference type="ARBA" id="ARBA00022729"/>
    </source>
</evidence>
<proteinExistence type="predicted"/>
<dbReference type="InterPro" id="IPR006059">
    <property type="entry name" value="SBP"/>
</dbReference>
<name>A0ABD6AFN8_9EURY</name>
<comment type="caution">
    <text evidence="3">The sequence shown here is derived from an EMBL/GenBank/DDBJ whole genome shotgun (WGS) entry which is preliminary data.</text>
</comment>
<feature type="region of interest" description="Disordered" evidence="2">
    <location>
        <begin position="35"/>
        <end position="57"/>
    </location>
</feature>
<sequence>MSPDSIPRRTYLKGTSTLAAMATAGLAGCFSNEPAGNGSGNSTQSTPSDGADAQSGGGTVNYGGIATVNAGDWANFKKQHGANVNFVTIGNSPGDLLSTLLAGGGRQLYDLIAPVGGIQPPLASQELIQPIKTDKLKNWDRQYDYWQTDQGRDFISHGGDIYGIPIVWQGDSVAYLPNETGREITSYGALFDEEFKGRTAIEDNYTTAGQKTAMYLKATGKADIDNPRNMTEAEFASVVDFLIEQKKDGQFRTMWSGFQTAVNLMAEKEVVVMDTWEPVVFSLRDKGIKAEYGIPDEGYLLWAMVDYLINPQEEWSDSHEDLVYSFVDWQLDGWYGAKITAQTGYMTNPAAIEYAKNDDEFDASEIEEIHEGVKAKFQEVGGSWQQRWPDNREAYERHWQRLRNA</sequence>
<dbReference type="Gene3D" id="3.40.190.10">
    <property type="entry name" value="Periplasmic binding protein-like II"/>
    <property type="match status" value="2"/>
</dbReference>
<protein>
    <submittedName>
        <fullName evidence="3">PotD/PotF family extracellular solute-binding protein</fullName>
    </submittedName>
</protein>
<dbReference type="PANTHER" id="PTHR30222:SF17">
    <property type="entry name" value="SPERMIDINE_PUTRESCINE-BINDING PERIPLASMIC PROTEIN"/>
    <property type="match status" value="1"/>
</dbReference>
<dbReference type="AlphaFoldDB" id="A0ABD6AFN8"/>
<evidence type="ECO:0000256" key="2">
    <source>
        <dbReference type="SAM" id="MobiDB-lite"/>
    </source>
</evidence>
<dbReference type="Pfam" id="PF13416">
    <property type="entry name" value="SBP_bac_8"/>
    <property type="match status" value="1"/>
</dbReference>
<gene>
    <name evidence="3" type="ORF">ACFQPE_20165</name>
</gene>
<dbReference type="Proteomes" id="UP001596547">
    <property type="component" value="Unassembled WGS sequence"/>
</dbReference>
<keyword evidence="1" id="KW-0732">Signal</keyword>
<dbReference type="RefSeq" id="WP_276306086.1">
    <property type="nucleotide sequence ID" value="NZ_CP119993.1"/>
</dbReference>
<evidence type="ECO:0000313" key="4">
    <source>
        <dbReference type="Proteomes" id="UP001596547"/>
    </source>
</evidence>